<evidence type="ECO:0000256" key="2">
    <source>
        <dbReference type="SAM" id="Phobius"/>
    </source>
</evidence>
<dbReference type="InterPro" id="IPR021834">
    <property type="entry name" value="DUF3426"/>
</dbReference>
<organism evidence="4 5">
    <name type="scientific">Paraburkholderia piptadeniae</name>
    <dbReference type="NCBI Taxonomy" id="1701573"/>
    <lineage>
        <taxon>Bacteria</taxon>
        <taxon>Pseudomonadati</taxon>
        <taxon>Pseudomonadota</taxon>
        <taxon>Betaproteobacteria</taxon>
        <taxon>Burkholderiales</taxon>
        <taxon>Burkholderiaceae</taxon>
        <taxon>Paraburkholderia</taxon>
    </lineage>
</organism>
<feature type="compositionally biased region" description="Low complexity" evidence="1">
    <location>
        <begin position="335"/>
        <end position="355"/>
    </location>
</feature>
<reference evidence="4" key="1">
    <citation type="submission" date="2016-12" db="EMBL/GenBank/DDBJ databases">
        <authorList>
            <person name="Moulin L."/>
        </authorList>
    </citation>
    <scope>NUCLEOTIDE SEQUENCE [LARGE SCALE GENOMIC DNA]</scope>
    <source>
        <strain evidence="4">STM 7183</strain>
    </source>
</reference>
<accession>A0A1N7S3W5</accession>
<gene>
    <name evidence="4" type="ORF">BN2476_310053</name>
</gene>
<dbReference type="Pfam" id="PF11906">
    <property type="entry name" value="DUF3426"/>
    <property type="match status" value="1"/>
</dbReference>
<evidence type="ECO:0000313" key="5">
    <source>
        <dbReference type="Proteomes" id="UP000195569"/>
    </source>
</evidence>
<protein>
    <recommendedName>
        <fullName evidence="3">Zinc finger/thioredoxin putative domain-containing protein</fullName>
    </recommendedName>
</protein>
<feature type="compositionally biased region" description="Polar residues" evidence="1">
    <location>
        <begin position="314"/>
        <end position="331"/>
    </location>
</feature>
<dbReference type="NCBIfam" id="TIGR02098">
    <property type="entry name" value="MJ0042_CXXC"/>
    <property type="match status" value="1"/>
</dbReference>
<feature type="compositionally biased region" description="Low complexity" evidence="1">
    <location>
        <begin position="155"/>
        <end position="166"/>
    </location>
</feature>
<proteinExistence type="predicted"/>
<feature type="region of interest" description="Disordered" evidence="1">
    <location>
        <begin position="108"/>
        <end position="419"/>
    </location>
</feature>
<feature type="compositionally biased region" description="Basic and acidic residues" evidence="1">
    <location>
        <begin position="130"/>
        <end position="139"/>
    </location>
</feature>
<dbReference type="InterPro" id="IPR011723">
    <property type="entry name" value="Znf/thioredoxin_put"/>
</dbReference>
<feature type="domain" description="Zinc finger/thioredoxin putative" evidence="3">
    <location>
        <begin position="3"/>
        <end position="39"/>
    </location>
</feature>
<keyword evidence="2" id="KW-1133">Transmembrane helix</keyword>
<keyword evidence="5" id="KW-1185">Reference proteome</keyword>
<name>A0A1N7S3W5_9BURK</name>
<dbReference type="OrthoDB" id="5294582at2"/>
<comment type="caution">
    <text evidence="4">The sequence shown here is derived from an EMBL/GenBank/DDBJ whole genome shotgun (WGS) entry which is preliminary data.</text>
</comment>
<feature type="compositionally biased region" description="Basic and acidic residues" evidence="1">
    <location>
        <begin position="233"/>
        <end position="257"/>
    </location>
</feature>
<sequence>MLLATRCPFCKTAFKLQPEQLTLRRGLVRCGHCHEVFDASNNLFDVTNGTSVDKAKRVSIDDVTAYTLDKLANGGQVPAREGTAPSVEPAPPADTHRIEPAVKDAGMHPVESASPHVAEATVEPAPAHPAEADEHEHAAKPLASGEAARREEAPAGHAAAQAQVDEASVEARDTAHGTPSAGSPDFRAEAWNPWAPSPDASIDGRIRHNASTIPLKPVTIPSSAQPPLTLELTDSKPLKEEKATARRPVEPHVEAPVEQKASPTAEVRAEPKVEPSVDTQTQPKVEPSVAAQAQPKVEPSVTAQAQPKVEPSGAAQTQPKVEPSVDTQTQPKVEPPVATQAQPSAAQSAESPAAPKTEPTFEASPERVLEQEIAEPPPHTWRAAEPARESAHTPDAGAAREAKAEADARLHEPLHEPLHETLHEGLYEPLRDKRHKPFFDPDDSAAAPSADDRRHREPYFGSPAEEHDHEPSFGGGARQPFAAAPDDDDDAFAVRREPLGQDSRRVVWQAVGGVVIAVLAVLLLAQLAWWQRESVMVAWPDSQSLFVKACANLGCRVGPPRDIDGLLVEPSDLRQIDGPHKLELRMPLRNRFDIALAYPAVELTLLDENNNVAVRRVLWPQDYVKPGTPIAAGLPARTTQTMIVRLDTGNTVASNFRVQIFYP</sequence>
<dbReference type="EMBL" id="CYGY02000031">
    <property type="protein sequence ID" value="SIT42093.1"/>
    <property type="molecule type" value="Genomic_DNA"/>
</dbReference>
<feature type="compositionally biased region" description="Basic and acidic residues" evidence="1">
    <location>
        <begin position="450"/>
        <end position="471"/>
    </location>
</feature>
<dbReference type="Proteomes" id="UP000195569">
    <property type="component" value="Unassembled WGS sequence"/>
</dbReference>
<evidence type="ECO:0000256" key="1">
    <source>
        <dbReference type="SAM" id="MobiDB-lite"/>
    </source>
</evidence>
<keyword evidence="2" id="KW-0812">Transmembrane</keyword>
<feature type="region of interest" description="Disordered" evidence="1">
    <location>
        <begin position="74"/>
        <end position="96"/>
    </location>
</feature>
<feature type="transmembrane region" description="Helical" evidence="2">
    <location>
        <begin position="506"/>
        <end position="530"/>
    </location>
</feature>
<dbReference type="Pfam" id="PF13719">
    <property type="entry name" value="Zn_ribbon_5"/>
    <property type="match status" value="1"/>
</dbReference>
<evidence type="ECO:0000313" key="4">
    <source>
        <dbReference type="EMBL" id="SIT42093.1"/>
    </source>
</evidence>
<feature type="compositionally biased region" description="Low complexity" evidence="1">
    <location>
        <begin position="115"/>
        <end position="129"/>
    </location>
</feature>
<evidence type="ECO:0000259" key="3">
    <source>
        <dbReference type="Pfam" id="PF13719"/>
    </source>
</evidence>
<keyword evidence="2" id="KW-0472">Membrane</keyword>
<feature type="region of interest" description="Disordered" evidence="1">
    <location>
        <begin position="433"/>
        <end position="487"/>
    </location>
</feature>
<feature type="compositionally biased region" description="Basic and acidic residues" evidence="1">
    <location>
        <begin position="385"/>
        <end position="419"/>
    </location>
</feature>
<dbReference type="AlphaFoldDB" id="A0A1N7S3W5"/>